<reference evidence="1 2" key="1">
    <citation type="submission" date="2018-09" db="EMBL/GenBank/DDBJ databases">
        <authorList>
            <person name="Li J."/>
        </authorList>
    </citation>
    <scope>NUCLEOTIDE SEQUENCE [LARGE SCALE GENOMIC DNA]</scope>
    <source>
        <strain evidence="1 2">2129</strain>
    </source>
</reference>
<accession>A0ABN5PLU9</accession>
<dbReference type="EMBL" id="CP032514">
    <property type="protein sequence ID" value="AYD88869.1"/>
    <property type="molecule type" value="Genomic_DNA"/>
</dbReference>
<gene>
    <name evidence="1" type="ORF">D5R93_00185</name>
</gene>
<sequence length="61" mass="6735">MQLALGRSAAGRGRLALVSRGSPITVCRIPVRRTRTSPLLPSNRLYDFRDRPGYTSLRGHG</sequence>
<keyword evidence="2" id="KW-1185">Reference proteome</keyword>
<proteinExistence type="predicted"/>
<evidence type="ECO:0000313" key="2">
    <source>
        <dbReference type="Proteomes" id="UP000273001"/>
    </source>
</evidence>
<evidence type="ECO:0000313" key="1">
    <source>
        <dbReference type="EMBL" id="AYD88869.1"/>
    </source>
</evidence>
<name>A0ABN5PLU9_9ACTO</name>
<organism evidence="1 2">
    <name type="scientific">Actinomyces lilanjuaniae</name>
    <dbReference type="NCBI Taxonomy" id="2321394"/>
    <lineage>
        <taxon>Bacteria</taxon>
        <taxon>Bacillati</taxon>
        <taxon>Actinomycetota</taxon>
        <taxon>Actinomycetes</taxon>
        <taxon>Actinomycetales</taxon>
        <taxon>Actinomycetaceae</taxon>
        <taxon>Actinomyces</taxon>
    </lineage>
</organism>
<protein>
    <submittedName>
        <fullName evidence="1">Uncharacterized protein</fullName>
    </submittedName>
</protein>
<dbReference type="Proteomes" id="UP000273001">
    <property type="component" value="Chromosome"/>
</dbReference>